<accession>A0ABW4B0R4</accession>
<dbReference type="Pfam" id="PF00174">
    <property type="entry name" value="Oxidored_molyb"/>
    <property type="match status" value="1"/>
</dbReference>
<comment type="caution">
    <text evidence="3">The sequence shown here is derived from an EMBL/GenBank/DDBJ whole genome shotgun (WGS) entry which is preliminary data.</text>
</comment>
<keyword evidence="1" id="KW-0732">Signal</keyword>
<evidence type="ECO:0000256" key="1">
    <source>
        <dbReference type="SAM" id="SignalP"/>
    </source>
</evidence>
<organism evidence="3 4">
    <name type="scientific">Rhodanobacter aciditrophus</name>
    <dbReference type="NCBI Taxonomy" id="1623218"/>
    <lineage>
        <taxon>Bacteria</taxon>
        <taxon>Pseudomonadati</taxon>
        <taxon>Pseudomonadota</taxon>
        <taxon>Gammaproteobacteria</taxon>
        <taxon>Lysobacterales</taxon>
        <taxon>Rhodanobacteraceae</taxon>
        <taxon>Rhodanobacter</taxon>
    </lineage>
</organism>
<reference evidence="4" key="1">
    <citation type="journal article" date="2019" name="Int. J. Syst. Evol. Microbiol.">
        <title>The Global Catalogue of Microorganisms (GCM) 10K type strain sequencing project: providing services to taxonomists for standard genome sequencing and annotation.</title>
        <authorList>
            <consortium name="The Broad Institute Genomics Platform"/>
            <consortium name="The Broad Institute Genome Sequencing Center for Infectious Disease"/>
            <person name="Wu L."/>
            <person name="Ma J."/>
        </authorList>
    </citation>
    <scope>NUCLEOTIDE SEQUENCE [LARGE SCALE GENOMIC DNA]</scope>
    <source>
        <strain evidence="4">JCM 30774</strain>
    </source>
</reference>
<dbReference type="InterPro" id="IPR000572">
    <property type="entry name" value="OxRdtase_Mopterin-bd_dom"/>
</dbReference>
<feature type="chain" id="PRO_5046086940" evidence="1">
    <location>
        <begin position="26"/>
        <end position="169"/>
    </location>
</feature>
<dbReference type="Proteomes" id="UP001597059">
    <property type="component" value="Unassembled WGS sequence"/>
</dbReference>
<dbReference type="EMBL" id="JBHTMN010000011">
    <property type="protein sequence ID" value="MFD1383795.1"/>
    <property type="molecule type" value="Genomic_DNA"/>
</dbReference>
<name>A0ABW4B0R4_9GAMM</name>
<evidence type="ECO:0000313" key="4">
    <source>
        <dbReference type="Proteomes" id="UP001597059"/>
    </source>
</evidence>
<dbReference type="Gene3D" id="3.90.420.10">
    <property type="entry name" value="Oxidoreductase, molybdopterin-binding domain"/>
    <property type="match status" value="1"/>
</dbReference>
<dbReference type="SUPFAM" id="SSF56524">
    <property type="entry name" value="Oxidoreductase molybdopterin-binding domain"/>
    <property type="match status" value="1"/>
</dbReference>
<sequence length="169" mass="18466">MIYQNSWGKMILSVAVVSASSYAMALDKPDGRVVLTVQGKISQSNIDSTAQFDREMLMALGEMTSVTSTPWTEGVNTFTGPQLSALLDAVGAEGDTLTITALNDYSAKMPVADAYDRGVLMAMTMNGERMSVRDKGPIFMLYPFDQDPSLNNEVIHNRSVWQVKSITVE</sequence>
<feature type="domain" description="Oxidoreductase molybdopterin-binding" evidence="2">
    <location>
        <begin position="62"/>
        <end position="138"/>
    </location>
</feature>
<evidence type="ECO:0000259" key="2">
    <source>
        <dbReference type="Pfam" id="PF00174"/>
    </source>
</evidence>
<keyword evidence="4" id="KW-1185">Reference proteome</keyword>
<proteinExistence type="predicted"/>
<gene>
    <name evidence="3" type="ORF">ACFQ45_10470</name>
</gene>
<protein>
    <submittedName>
        <fullName evidence="3">Molybdopterin-dependent oxidoreductase</fullName>
    </submittedName>
</protein>
<dbReference type="RefSeq" id="WP_377367402.1">
    <property type="nucleotide sequence ID" value="NZ_JBHTMN010000011.1"/>
</dbReference>
<evidence type="ECO:0000313" key="3">
    <source>
        <dbReference type="EMBL" id="MFD1383795.1"/>
    </source>
</evidence>
<feature type="signal peptide" evidence="1">
    <location>
        <begin position="1"/>
        <end position="25"/>
    </location>
</feature>
<dbReference type="InterPro" id="IPR036374">
    <property type="entry name" value="OxRdtase_Mopterin-bd_sf"/>
</dbReference>